<dbReference type="SUPFAM" id="SSF75169">
    <property type="entry name" value="DsrEFH-like"/>
    <property type="match status" value="1"/>
</dbReference>
<protein>
    <recommendedName>
        <fullName evidence="3">DsrE/DsrF-like family protein</fullName>
    </recommendedName>
</protein>
<evidence type="ECO:0000313" key="1">
    <source>
        <dbReference type="EMBL" id="BBO20581.1"/>
    </source>
</evidence>
<evidence type="ECO:0008006" key="3">
    <source>
        <dbReference type="Google" id="ProtNLM"/>
    </source>
</evidence>
<dbReference type="InterPro" id="IPR027396">
    <property type="entry name" value="DsrEFH-like"/>
</dbReference>
<dbReference type="Gene3D" id="3.40.1260.10">
    <property type="entry name" value="DsrEFH-like"/>
    <property type="match status" value="1"/>
</dbReference>
<dbReference type="InterPro" id="IPR003787">
    <property type="entry name" value="Sulphur_relay_DsrE/F-like"/>
</dbReference>
<sequence length="116" mass="12230">MNTLFILNGAPYGSEPTYNGLRLAGSLARMENQTVRLFLMGDAASGAKAGQKVPEGYYNVQHMLGRVARAGGEVAACGTCLDARGIAATELGEGIHRGTLDELAGWTAWADKVLVF</sequence>
<proteinExistence type="predicted"/>
<dbReference type="GO" id="GO:0005829">
    <property type="term" value="C:cytosol"/>
    <property type="evidence" value="ECO:0007669"/>
    <property type="project" value="TreeGrafter"/>
</dbReference>
<dbReference type="EMBL" id="AP021857">
    <property type="protein sequence ID" value="BBO20581.1"/>
    <property type="molecule type" value="Genomic_DNA"/>
</dbReference>
<dbReference type="PANTHER" id="PTHR34874">
    <property type="entry name" value="PROTEIN YCHN"/>
    <property type="match status" value="1"/>
</dbReference>
<dbReference type="Pfam" id="PF02635">
    <property type="entry name" value="DsrE"/>
    <property type="match status" value="1"/>
</dbReference>
<dbReference type="PANTHER" id="PTHR34874:SF1">
    <property type="entry name" value="PROTEIN YCHN"/>
    <property type="match status" value="1"/>
</dbReference>
<name>A0A809S4F9_9PROT</name>
<evidence type="ECO:0000313" key="2">
    <source>
        <dbReference type="Proteomes" id="UP000662914"/>
    </source>
</evidence>
<dbReference type="KEGG" id="ddz:DSYM_12800"/>
<gene>
    <name evidence="1" type="ORF">DSYM_12800</name>
</gene>
<reference evidence="1" key="1">
    <citation type="journal article" name="DNA Res.">
        <title>The physiological potential of anammox bacteria as revealed by their core genome structure.</title>
        <authorList>
            <person name="Okubo T."/>
            <person name="Toyoda A."/>
            <person name="Fukuhara K."/>
            <person name="Uchiyama I."/>
            <person name="Harigaya Y."/>
            <person name="Kuroiwa M."/>
            <person name="Suzuki T."/>
            <person name="Murakami Y."/>
            <person name="Suwa Y."/>
            <person name="Takami H."/>
        </authorList>
    </citation>
    <scope>NUCLEOTIDE SEQUENCE</scope>
    <source>
        <strain evidence="1">317325-3</strain>
    </source>
</reference>
<accession>A0A809S4F9</accession>
<dbReference type="Proteomes" id="UP000662914">
    <property type="component" value="Chromosome"/>
</dbReference>
<organism evidence="1 2">
    <name type="scientific">Candidatus Desulfobacillus denitrificans</name>
    <dbReference type="NCBI Taxonomy" id="2608985"/>
    <lineage>
        <taxon>Bacteria</taxon>
        <taxon>Pseudomonadati</taxon>
        <taxon>Pseudomonadota</taxon>
        <taxon>Betaproteobacteria</taxon>
        <taxon>Candidatus Desulfobacillus</taxon>
    </lineage>
</organism>
<dbReference type="AlphaFoldDB" id="A0A809S4F9"/>